<dbReference type="EMBL" id="ML995485">
    <property type="protein sequence ID" value="KAF2142068.1"/>
    <property type="molecule type" value="Genomic_DNA"/>
</dbReference>
<evidence type="ECO:0000313" key="9">
    <source>
        <dbReference type="EMBL" id="KAF2142068.1"/>
    </source>
</evidence>
<evidence type="ECO:0000313" key="10">
    <source>
        <dbReference type="Proteomes" id="UP000799438"/>
    </source>
</evidence>
<dbReference type="GO" id="GO:0046872">
    <property type="term" value="F:metal ion binding"/>
    <property type="evidence" value="ECO:0007669"/>
    <property type="project" value="UniProtKB-KW"/>
</dbReference>
<dbReference type="Proteomes" id="UP000799438">
    <property type="component" value="Unassembled WGS sequence"/>
</dbReference>
<keyword evidence="3" id="KW-0637">Prenyltransferase</keyword>
<dbReference type="Pfam" id="PF00432">
    <property type="entry name" value="Prenyltrans"/>
    <property type="match status" value="1"/>
</dbReference>
<protein>
    <recommendedName>
        <fullName evidence="8">Prenyltransferase alpha-alpha toroid domain-containing protein</fullName>
    </recommendedName>
</protein>
<reference evidence="9" key="1">
    <citation type="journal article" date="2020" name="Stud. Mycol.">
        <title>101 Dothideomycetes genomes: a test case for predicting lifestyles and emergence of pathogens.</title>
        <authorList>
            <person name="Haridas S."/>
            <person name="Albert R."/>
            <person name="Binder M."/>
            <person name="Bloem J."/>
            <person name="Labutti K."/>
            <person name="Salamov A."/>
            <person name="Andreopoulos B."/>
            <person name="Baker S."/>
            <person name="Barry K."/>
            <person name="Bills G."/>
            <person name="Bluhm B."/>
            <person name="Cannon C."/>
            <person name="Castanera R."/>
            <person name="Culley D."/>
            <person name="Daum C."/>
            <person name="Ezra D."/>
            <person name="Gonzalez J."/>
            <person name="Henrissat B."/>
            <person name="Kuo A."/>
            <person name="Liang C."/>
            <person name="Lipzen A."/>
            <person name="Lutzoni F."/>
            <person name="Magnuson J."/>
            <person name="Mondo S."/>
            <person name="Nolan M."/>
            <person name="Ohm R."/>
            <person name="Pangilinan J."/>
            <person name="Park H.-J."/>
            <person name="Ramirez L."/>
            <person name="Alfaro M."/>
            <person name="Sun H."/>
            <person name="Tritt A."/>
            <person name="Yoshinaga Y."/>
            <person name="Zwiers L.-H."/>
            <person name="Turgeon B."/>
            <person name="Goodwin S."/>
            <person name="Spatafora J."/>
            <person name="Crous P."/>
            <person name="Grigoriev I."/>
        </authorList>
    </citation>
    <scope>NUCLEOTIDE SEQUENCE</scope>
    <source>
        <strain evidence="9">CBS 121167</strain>
    </source>
</reference>
<dbReference type="OrthoDB" id="24893at2759"/>
<dbReference type="SUPFAM" id="SSF48239">
    <property type="entry name" value="Terpenoid cyclases/Protein prenyltransferases"/>
    <property type="match status" value="1"/>
</dbReference>
<keyword evidence="5" id="KW-0479">Metal-binding</keyword>
<evidence type="ECO:0000256" key="6">
    <source>
        <dbReference type="ARBA" id="ARBA00022737"/>
    </source>
</evidence>
<keyword evidence="4" id="KW-0808">Transferase</keyword>
<dbReference type="Gene3D" id="1.50.10.20">
    <property type="match status" value="1"/>
</dbReference>
<dbReference type="InterPro" id="IPR008930">
    <property type="entry name" value="Terpenoid_cyclase/PrenylTrfase"/>
</dbReference>
<keyword evidence="10" id="KW-1185">Reference proteome</keyword>
<evidence type="ECO:0000256" key="1">
    <source>
        <dbReference type="ARBA" id="ARBA00001947"/>
    </source>
</evidence>
<dbReference type="PANTHER" id="PTHR11774">
    <property type="entry name" value="GERANYLGERANYL TRANSFERASE TYPE BETA SUBUNIT"/>
    <property type="match status" value="1"/>
</dbReference>
<evidence type="ECO:0000256" key="2">
    <source>
        <dbReference type="ARBA" id="ARBA00010497"/>
    </source>
</evidence>
<dbReference type="GO" id="GO:0004662">
    <property type="term" value="F:CAAX-protein geranylgeranyltransferase activity"/>
    <property type="evidence" value="ECO:0007669"/>
    <property type="project" value="TreeGrafter"/>
</dbReference>
<keyword evidence="6" id="KW-0677">Repeat</keyword>
<accession>A0A6A6BET9</accession>
<dbReference type="InterPro" id="IPR045089">
    <property type="entry name" value="PGGT1B-like"/>
</dbReference>
<gene>
    <name evidence="9" type="ORF">K452DRAFT_298073</name>
</gene>
<dbReference type="GO" id="GO:0005953">
    <property type="term" value="C:CAAX-protein geranylgeranyltransferase complex"/>
    <property type="evidence" value="ECO:0007669"/>
    <property type="project" value="TreeGrafter"/>
</dbReference>
<dbReference type="GeneID" id="54299582"/>
<evidence type="ECO:0000256" key="5">
    <source>
        <dbReference type="ARBA" id="ARBA00022723"/>
    </source>
</evidence>
<organism evidence="9 10">
    <name type="scientific">Aplosporella prunicola CBS 121167</name>
    <dbReference type="NCBI Taxonomy" id="1176127"/>
    <lineage>
        <taxon>Eukaryota</taxon>
        <taxon>Fungi</taxon>
        <taxon>Dikarya</taxon>
        <taxon>Ascomycota</taxon>
        <taxon>Pezizomycotina</taxon>
        <taxon>Dothideomycetes</taxon>
        <taxon>Dothideomycetes incertae sedis</taxon>
        <taxon>Botryosphaeriales</taxon>
        <taxon>Aplosporellaceae</taxon>
        <taxon>Aplosporella</taxon>
    </lineage>
</organism>
<dbReference type="AlphaFoldDB" id="A0A6A6BET9"/>
<comment type="similarity">
    <text evidence="2">Belongs to the protein prenyltransferase subunit beta family.</text>
</comment>
<name>A0A6A6BET9_9PEZI</name>
<evidence type="ECO:0000256" key="7">
    <source>
        <dbReference type="ARBA" id="ARBA00022833"/>
    </source>
</evidence>
<evidence type="ECO:0000256" key="3">
    <source>
        <dbReference type="ARBA" id="ARBA00022602"/>
    </source>
</evidence>
<evidence type="ECO:0000259" key="8">
    <source>
        <dbReference type="Pfam" id="PF00432"/>
    </source>
</evidence>
<sequence length="422" mass="46136">MALNTPKQLQYWKRCLKTFLPHHYTGNDCNRMTLAFFILSALDLLGELDSSMSQGERDDYIAWIYRCQHPRDGGFRGGPATDLDGSASPANAHWDPANLPATFFALASLLLLRDDLSRVRRRDCLAWLPKLQRPDGSFGETLGEGGRIEGGLDTRFGYCAAGVRWILRGHAEGPVDAVADVDVPALARRVALSQTYDGGISEAPFHEAHAGFTYCALGALSFVGRRLDVADADLATRWLIARQTATLDEDDAIDSTAADETDSPSTCHDAHSFVKLRAFPSEKGRLNYENRPADRFDLRCLGFNGRCNKIADTCYAWWVGASLSMLGRLDLPAHDAARRYLLEKTQHAVGGFGKVPGDPPDIYHSYLGLASLSLLGEPGLKPMRPEACISEDACGFLESLPWRRKIVGLAAAENSYIAASGG</sequence>
<evidence type="ECO:0000256" key="4">
    <source>
        <dbReference type="ARBA" id="ARBA00022679"/>
    </source>
</evidence>
<keyword evidence="7" id="KW-0862">Zinc</keyword>
<dbReference type="InterPro" id="IPR001330">
    <property type="entry name" value="Prenyltrans"/>
</dbReference>
<dbReference type="RefSeq" id="XP_033397780.1">
    <property type="nucleotide sequence ID" value="XM_033542085.1"/>
</dbReference>
<comment type="cofactor">
    <cofactor evidence="1">
        <name>Zn(2+)</name>
        <dbReference type="ChEBI" id="CHEBI:29105"/>
    </cofactor>
</comment>
<dbReference type="PANTHER" id="PTHR11774:SF4">
    <property type="entry name" value="GERANYLGERANYL TRANSFERASE TYPE-1 SUBUNIT BETA"/>
    <property type="match status" value="1"/>
</dbReference>
<proteinExistence type="inferred from homology"/>
<feature type="domain" description="Prenyltransferase alpha-alpha toroid" evidence="8">
    <location>
        <begin position="3"/>
        <end position="389"/>
    </location>
</feature>